<organism evidence="1 2">
    <name type="scientific">Corynebacterium macclintockiae</name>
    <dbReference type="NCBI Taxonomy" id="2913501"/>
    <lineage>
        <taxon>Bacteria</taxon>
        <taxon>Bacillati</taxon>
        <taxon>Actinomycetota</taxon>
        <taxon>Actinomycetes</taxon>
        <taxon>Mycobacteriales</taxon>
        <taxon>Corynebacteriaceae</taxon>
        <taxon>Corynebacterium</taxon>
    </lineage>
</organism>
<comment type="caution">
    <text evidence="1">The sequence shown here is derived from an EMBL/GenBank/DDBJ whole genome shotgun (WGS) entry which is preliminary data.</text>
</comment>
<reference evidence="1" key="1">
    <citation type="submission" date="2022-02" db="EMBL/GenBank/DDBJ databases">
        <title>Corynebacterium sp. from urogenital microbiome.</title>
        <authorList>
            <person name="Cappelli E.A."/>
            <person name="Ribeiro T.G."/>
            <person name="Peixe L."/>
        </authorList>
    </citation>
    <scope>NUCLEOTIDE SEQUENCE</scope>
    <source>
        <strain evidence="1">C9Ua_112</strain>
    </source>
</reference>
<gene>
    <name evidence="1" type="ORF">L8U58_06445</name>
</gene>
<proteinExistence type="predicted"/>
<name>A0A9X3M724_9CORY</name>
<evidence type="ECO:0000313" key="2">
    <source>
        <dbReference type="Proteomes" id="UP001146505"/>
    </source>
</evidence>
<sequence length="191" mass="19436">MGRINGRKAAVALTAGLVGFAGTGMAVAKGGISANLALSGSFFTVTIGGLSGQDFSLFMDNDTKGDDHLPVARVKIKEAKASDLCLSTTVPNLPAVGEATLSLRANGQNSVDADDLIVGSTDIKGSLRMADPNLGIDASQVNPEAPDDAWGLHSKDVQVVADKIIATSVGAKQLNVSGVEASVRRGTENAC</sequence>
<accession>A0A9X3M724</accession>
<evidence type="ECO:0000313" key="1">
    <source>
        <dbReference type="EMBL" id="MCZ9305169.1"/>
    </source>
</evidence>
<dbReference type="GeneID" id="301813184"/>
<protein>
    <submittedName>
        <fullName evidence="1">DUF6230 family protein</fullName>
    </submittedName>
</protein>
<dbReference type="EMBL" id="JAKMUV010000006">
    <property type="protein sequence ID" value="MCZ9305169.1"/>
    <property type="molecule type" value="Genomic_DNA"/>
</dbReference>
<dbReference type="RefSeq" id="WP_034966659.1">
    <property type="nucleotide sequence ID" value="NZ_JAKMUV010000006.1"/>
</dbReference>
<keyword evidence="2" id="KW-1185">Reference proteome</keyword>
<dbReference type="AlphaFoldDB" id="A0A9X3M724"/>
<dbReference type="InterPro" id="IPR046198">
    <property type="entry name" value="DUF6230"/>
</dbReference>
<dbReference type="Pfam" id="PF19741">
    <property type="entry name" value="DUF6230"/>
    <property type="match status" value="1"/>
</dbReference>
<dbReference type="Proteomes" id="UP001146505">
    <property type="component" value="Unassembled WGS sequence"/>
</dbReference>